<sequence>MRSHILKGCKMDIFTEAINGIKTFFANPLDDEINSVLEEMAYEHSDTDKYTKMLDNLEKLEKIKSNQKFKLDFDFSGIAKEFVKIGGSLLCIVAIKKIEDEIALTGKAPMFIPKF</sequence>
<name>A0A8S5LV90_9CAUD</name>
<dbReference type="EMBL" id="BK014744">
    <property type="protein sequence ID" value="DAD73810.1"/>
    <property type="molecule type" value="Genomic_DNA"/>
</dbReference>
<organism evidence="1">
    <name type="scientific">Siphoviridae sp. ctMsr1</name>
    <dbReference type="NCBI Taxonomy" id="2826264"/>
    <lineage>
        <taxon>Viruses</taxon>
        <taxon>Duplodnaviria</taxon>
        <taxon>Heunggongvirae</taxon>
        <taxon>Uroviricota</taxon>
        <taxon>Caudoviricetes</taxon>
    </lineage>
</organism>
<reference evidence="1" key="1">
    <citation type="journal article" date="2021" name="Proc. Natl. Acad. Sci. U.S.A.">
        <title>A Catalog of Tens of Thousands of Viruses from Human Metagenomes Reveals Hidden Associations with Chronic Diseases.</title>
        <authorList>
            <person name="Tisza M.J."/>
            <person name="Buck C.B."/>
        </authorList>
    </citation>
    <scope>NUCLEOTIDE SEQUENCE</scope>
    <source>
        <strain evidence="1">CtMsr1</strain>
    </source>
</reference>
<evidence type="ECO:0000313" key="1">
    <source>
        <dbReference type="EMBL" id="DAD73810.1"/>
    </source>
</evidence>
<accession>A0A8S5LV90</accession>
<protein>
    <submittedName>
        <fullName evidence="1">Uncharacterized protein</fullName>
    </submittedName>
</protein>
<proteinExistence type="predicted"/>